<feature type="compositionally biased region" description="Polar residues" evidence="1">
    <location>
        <begin position="395"/>
        <end position="413"/>
    </location>
</feature>
<evidence type="ECO:0008006" key="4">
    <source>
        <dbReference type="Google" id="ProtNLM"/>
    </source>
</evidence>
<evidence type="ECO:0000313" key="2">
    <source>
        <dbReference type="EMBL" id="OTA01858.1"/>
    </source>
</evidence>
<feature type="compositionally biased region" description="Low complexity" evidence="1">
    <location>
        <begin position="98"/>
        <end position="108"/>
    </location>
</feature>
<feature type="compositionally biased region" description="Polar residues" evidence="1">
    <location>
        <begin position="68"/>
        <end position="77"/>
    </location>
</feature>
<dbReference type="Proteomes" id="UP000219286">
    <property type="component" value="Unassembled WGS sequence"/>
</dbReference>
<dbReference type="GO" id="GO:0038203">
    <property type="term" value="P:TORC2 signaling"/>
    <property type="evidence" value="ECO:0007669"/>
    <property type="project" value="TreeGrafter"/>
</dbReference>
<feature type="compositionally biased region" description="Low complexity" evidence="1">
    <location>
        <begin position="456"/>
        <end position="468"/>
    </location>
</feature>
<gene>
    <name evidence="2" type="ORF">A9Z42_0021810</name>
</gene>
<organism evidence="2 3">
    <name type="scientific">Trichoderma parareesei</name>
    <name type="common">Filamentous fungus</name>
    <dbReference type="NCBI Taxonomy" id="858221"/>
    <lineage>
        <taxon>Eukaryota</taxon>
        <taxon>Fungi</taxon>
        <taxon>Dikarya</taxon>
        <taxon>Ascomycota</taxon>
        <taxon>Pezizomycotina</taxon>
        <taxon>Sordariomycetes</taxon>
        <taxon>Hypocreomycetidae</taxon>
        <taxon>Hypocreales</taxon>
        <taxon>Hypocreaceae</taxon>
        <taxon>Trichoderma</taxon>
    </lineage>
</organism>
<feature type="compositionally biased region" description="Low complexity" evidence="1">
    <location>
        <begin position="235"/>
        <end position="247"/>
    </location>
</feature>
<feature type="compositionally biased region" description="Low complexity" evidence="1">
    <location>
        <begin position="151"/>
        <end position="165"/>
    </location>
</feature>
<name>A0A2H2Z641_TRIPA</name>
<reference evidence="2 3" key="1">
    <citation type="journal article" date="2015" name="Genome Announc.">
        <title>Genome sequence and annotation of Trichoderma parareesei, the ancestor of the cellulase producer Trichoderma reesei.</title>
        <authorList>
            <person name="Yang D."/>
            <person name="Pomraning K."/>
            <person name="Kopchinskiy A."/>
            <person name="Karimi Aghcheh R."/>
            <person name="Atanasova L."/>
            <person name="Chenthamara K."/>
            <person name="Baker S.E."/>
            <person name="Zhang R."/>
            <person name="Shen Q."/>
            <person name="Freitag M."/>
            <person name="Kubicek C.P."/>
            <person name="Druzhinina I.S."/>
        </authorList>
    </citation>
    <scope>NUCLEOTIDE SEQUENCE [LARGE SCALE GENOMIC DNA]</scope>
    <source>
        <strain evidence="2 3">CBS 125925</strain>
    </source>
</reference>
<dbReference type="InterPro" id="IPR013745">
    <property type="entry name" value="Bit61/PRR5"/>
</dbReference>
<dbReference type="GO" id="GO:0031932">
    <property type="term" value="C:TORC2 complex"/>
    <property type="evidence" value="ECO:0007669"/>
    <property type="project" value="TreeGrafter"/>
</dbReference>
<feature type="compositionally biased region" description="Low complexity" evidence="1">
    <location>
        <begin position="132"/>
        <end position="143"/>
    </location>
</feature>
<evidence type="ECO:0000256" key="1">
    <source>
        <dbReference type="SAM" id="MobiDB-lite"/>
    </source>
</evidence>
<dbReference type="OrthoDB" id="2290221at2759"/>
<sequence>MQPTTSSSGRSQGRPPGSFSPLPGLPRSSSDLAHAPGSSRPPPLRIDSPSSSEESSPAHAIPKARRPSLNTPSTPIYQQLAAASHATLNSPSAQQSYPRPAAPRTTAAQGSSSPVLKTHSRKHAATQGMFEPTLPSTSTSNLSQVGMGSNSQASGSATAGLSASQIAAQAAVMSHQNILQSRQRSQTAPETENTRRGSGGKGPISPPTLSLTEASAPRESAFSAQGGTHQDRLGAASQSSAAATAAANVVFPRSGGNSPRDPSVSPQPLPFPTLPAAASAPSVAEKPLSKSEKAKAKLFSRPSKISAKDTKDKALPSPGKIGSALSALQRSNFSSTSLVDPTGQSFYNLNNSSSATIRPSEGTGEEKTKEKEKKHHFLSRQKQKLKDEYHLPLSSAASNSRPSDPNAPSSLYNFSVPASPGPTTSTFAKAKKDKKNAERSDSRVDSESAPGDWPGSSSLPSMSQQSSSLFDAIDGGKSAAVGLSMDDAWHYLKPKLLVIFQGEDLRIPVEDINRIVSLHIQWCVHKRSPNKMLEDLRELLSSGFATMDRTLRKTPEERFMPTLVELWLFTFTSILPYMQAALLPLDLEVSGCGTIMTAEQSRDFWGGVVTAPSPSAAAEGQPAQVLPASAVLDVRRLVLTAYRDAVILPRYDTLKTIFSRLSLEFLPSAFANMALASPPLEPSLSASPPESFFSMARPGTAMSLDPSVGSYNSTSTTLLGDGSAGSRSRAVSNVSLGSRNSDGVIRPFTPSGALSSVREQNVEDSKQVADMVGRMLQCMSVLSSIGGVGGDVDDEGNRKMVELCKMLKLNWLGRGRTGRNRMGIVGGRQIDSTCAREGKMTTYQG</sequence>
<dbReference type="AlphaFoldDB" id="A0A2H2Z641"/>
<feature type="compositionally biased region" description="Polar residues" evidence="1">
    <location>
        <begin position="86"/>
        <end position="97"/>
    </location>
</feature>
<feature type="region of interest" description="Disordered" evidence="1">
    <location>
        <begin position="1"/>
        <end position="323"/>
    </location>
</feature>
<feature type="compositionally biased region" description="Polar residues" evidence="1">
    <location>
        <begin position="174"/>
        <end position="191"/>
    </location>
</feature>
<proteinExistence type="predicted"/>
<dbReference type="PANTHER" id="PTHR32428:SF2">
    <property type="entry name" value="TARGET OF RAPAMYCIN COMPLEX 2 SUBUNIT BIT61-RELATED"/>
    <property type="match status" value="1"/>
</dbReference>
<comment type="caution">
    <text evidence="2">The sequence shown here is derived from an EMBL/GenBank/DDBJ whole genome shotgun (WGS) entry which is preliminary data.</text>
</comment>
<protein>
    <recommendedName>
        <fullName evidence="4">HbrB-like protein</fullName>
    </recommendedName>
</protein>
<feature type="compositionally biased region" description="Low complexity" evidence="1">
    <location>
        <begin position="48"/>
        <end position="57"/>
    </location>
</feature>
<feature type="region of interest" description="Disordered" evidence="1">
    <location>
        <begin position="335"/>
        <end position="468"/>
    </location>
</feature>
<evidence type="ECO:0000313" key="3">
    <source>
        <dbReference type="Proteomes" id="UP000219286"/>
    </source>
</evidence>
<feature type="compositionally biased region" description="Basic and acidic residues" evidence="1">
    <location>
        <begin position="435"/>
        <end position="446"/>
    </location>
</feature>
<feature type="compositionally biased region" description="Basic residues" evidence="1">
    <location>
        <begin position="372"/>
        <end position="383"/>
    </location>
</feature>
<feature type="compositionally biased region" description="Polar residues" evidence="1">
    <location>
        <begin position="335"/>
        <end position="357"/>
    </location>
</feature>
<dbReference type="PANTHER" id="PTHR32428">
    <property type="entry name" value="TARGET OF RAPAMYCIN COMPLEX 2 SUBUNIT BIT61-RELATED"/>
    <property type="match status" value="1"/>
</dbReference>
<dbReference type="Pfam" id="PF08539">
    <property type="entry name" value="HbrB"/>
    <property type="match status" value="1"/>
</dbReference>
<dbReference type="EMBL" id="LFMI01000246">
    <property type="protein sequence ID" value="OTA01858.1"/>
    <property type="molecule type" value="Genomic_DNA"/>
</dbReference>
<feature type="compositionally biased region" description="Low complexity" evidence="1">
    <location>
        <begin position="1"/>
        <end position="30"/>
    </location>
</feature>
<keyword evidence="3" id="KW-1185">Reference proteome</keyword>
<accession>A0A2H2Z641</accession>